<proteinExistence type="predicted"/>
<organism evidence="1 2">
    <name type="scientific">Bauhinia variegata</name>
    <name type="common">Purple orchid tree</name>
    <name type="synonym">Phanera variegata</name>
    <dbReference type="NCBI Taxonomy" id="167791"/>
    <lineage>
        <taxon>Eukaryota</taxon>
        <taxon>Viridiplantae</taxon>
        <taxon>Streptophyta</taxon>
        <taxon>Embryophyta</taxon>
        <taxon>Tracheophyta</taxon>
        <taxon>Spermatophyta</taxon>
        <taxon>Magnoliopsida</taxon>
        <taxon>eudicotyledons</taxon>
        <taxon>Gunneridae</taxon>
        <taxon>Pentapetalae</taxon>
        <taxon>rosids</taxon>
        <taxon>fabids</taxon>
        <taxon>Fabales</taxon>
        <taxon>Fabaceae</taxon>
        <taxon>Cercidoideae</taxon>
        <taxon>Cercideae</taxon>
        <taxon>Bauhiniinae</taxon>
        <taxon>Bauhinia</taxon>
    </lineage>
</organism>
<keyword evidence="2" id="KW-1185">Reference proteome</keyword>
<gene>
    <name evidence="1" type="ORF">L6164_027483</name>
</gene>
<protein>
    <submittedName>
        <fullName evidence="1">Uncharacterized protein</fullName>
    </submittedName>
</protein>
<evidence type="ECO:0000313" key="2">
    <source>
        <dbReference type="Proteomes" id="UP000828941"/>
    </source>
</evidence>
<dbReference type="Proteomes" id="UP000828941">
    <property type="component" value="Chromosome 11"/>
</dbReference>
<dbReference type="EMBL" id="CM039436">
    <property type="protein sequence ID" value="KAI4314593.1"/>
    <property type="molecule type" value="Genomic_DNA"/>
</dbReference>
<name>A0ACB9LTJ7_BAUVA</name>
<comment type="caution">
    <text evidence="1">The sequence shown here is derived from an EMBL/GenBank/DDBJ whole genome shotgun (WGS) entry which is preliminary data.</text>
</comment>
<accession>A0ACB9LTJ7</accession>
<evidence type="ECO:0000313" key="1">
    <source>
        <dbReference type="EMBL" id="KAI4314593.1"/>
    </source>
</evidence>
<sequence>MIPLDVLACYQPLQSKSQEGIKADPIELSHFGDFIKRKGFQKQSFIIRLNQCMKVLLAQHLVLWLLLIS</sequence>
<reference evidence="1 2" key="1">
    <citation type="journal article" date="2022" name="DNA Res.">
        <title>Chromosomal-level genome assembly of the orchid tree Bauhinia variegata (Leguminosae; Cercidoideae) supports the allotetraploid origin hypothesis of Bauhinia.</title>
        <authorList>
            <person name="Zhong Y."/>
            <person name="Chen Y."/>
            <person name="Zheng D."/>
            <person name="Pang J."/>
            <person name="Liu Y."/>
            <person name="Luo S."/>
            <person name="Meng S."/>
            <person name="Qian L."/>
            <person name="Wei D."/>
            <person name="Dai S."/>
            <person name="Zhou R."/>
        </authorList>
    </citation>
    <scope>NUCLEOTIDE SEQUENCE [LARGE SCALE GENOMIC DNA]</scope>
    <source>
        <strain evidence="1">BV-YZ2020</strain>
    </source>
</reference>